<keyword evidence="2" id="KW-1185">Reference proteome</keyword>
<feature type="non-terminal residue" evidence="1">
    <location>
        <position position="1"/>
    </location>
</feature>
<proteinExistence type="predicted"/>
<reference evidence="1" key="1">
    <citation type="submission" date="2021-10" db="EMBL/GenBank/DDBJ databases">
        <authorList>
            <person name="Piombo E."/>
        </authorList>
    </citation>
    <scope>NUCLEOTIDE SEQUENCE</scope>
</reference>
<sequence>MVSLPMFLFMDAFGLFRNMYRAIDGYYLIPQYVERSQRNKRSNLIPLTLGPFGSDMADAISGLFHLRELDSGTDVVINDRGNLDFNIVELGRYGEQMLLDSKRIRNEPNKTRQNRAAIALGIHEKWDLMDNLDVLFPALDRIRTRPIDAAHSEYQGIGKLLVGLIFNDVLSPKGADLANEAFRTFPFPPTWRRIPGPKRHLDSYGMQECARIVVILPVLLRCWLKRVHIKEAVAAAMESIATDYFDMDSFSDPAYRFTAVEWTIAAAWAFTRSLLFVSGPYSSDRQREFQQAVYRGRRAVQFLLTACSHATRLKNVGRNPRRPNTRTSQIHELEVLAPSEANFSQVSAINTVARVTNIANSSVAPVSKTDKVKYYEDKKKLPNMHAGLHHAEVAEEYGGCRMVFTLQGEDKHKEYKLDITSTNFQNAAATLIHRQNYRMTVSLGFEGCFADKHPQLHKTFTAIKDKCPDLARNLHPRSREPLEIEEDDISELRIAADANHLAPLALHRLKRPLKNDLTTGFLGIVKPQLLDREHEFIIGLDAAYRNDCAMPGFAASSKCHLQWCHKVAFTNQKDRRFCFSVGDFISVEYGPAHDL</sequence>
<protein>
    <submittedName>
        <fullName evidence="1">Uncharacterized protein</fullName>
    </submittedName>
</protein>
<dbReference type="OrthoDB" id="5154111at2759"/>
<comment type="caution">
    <text evidence="1">The sequence shown here is derived from an EMBL/GenBank/DDBJ whole genome shotgun (WGS) entry which is preliminary data.</text>
</comment>
<organism evidence="1 2">
    <name type="scientific">Clonostachys byssicola</name>
    <dbReference type="NCBI Taxonomy" id="160290"/>
    <lineage>
        <taxon>Eukaryota</taxon>
        <taxon>Fungi</taxon>
        <taxon>Dikarya</taxon>
        <taxon>Ascomycota</taxon>
        <taxon>Pezizomycotina</taxon>
        <taxon>Sordariomycetes</taxon>
        <taxon>Hypocreomycetidae</taxon>
        <taxon>Hypocreales</taxon>
        <taxon>Bionectriaceae</taxon>
        <taxon>Clonostachys</taxon>
    </lineage>
</organism>
<evidence type="ECO:0000313" key="1">
    <source>
        <dbReference type="EMBL" id="CAG9996613.1"/>
    </source>
</evidence>
<name>A0A9N9YA46_9HYPO</name>
<dbReference type="EMBL" id="CABFNO020001539">
    <property type="protein sequence ID" value="CAG9996613.1"/>
    <property type="molecule type" value="Genomic_DNA"/>
</dbReference>
<dbReference type="AlphaFoldDB" id="A0A9N9YA46"/>
<gene>
    <name evidence="1" type="ORF">CBYS24578_00012912</name>
</gene>
<dbReference type="Proteomes" id="UP000754883">
    <property type="component" value="Unassembled WGS sequence"/>
</dbReference>
<evidence type="ECO:0000313" key="2">
    <source>
        <dbReference type="Proteomes" id="UP000754883"/>
    </source>
</evidence>
<accession>A0A9N9YA46</accession>